<proteinExistence type="predicted"/>
<dbReference type="eggNOG" id="ENOG502ZAUQ">
    <property type="taxonomic scope" value="Bacteria"/>
</dbReference>
<dbReference type="HOGENOM" id="CLU_049448_1_0_5"/>
<reference evidence="2 3" key="5">
    <citation type="journal article" date="2010" name="Appl. Environ. Microbiol.">
        <title>phrR-like gene praR of Azorhizobium caulinodans ORS571 is essential for symbiosis with Sesbania rostrata and is involved in expression of reb genes.</title>
        <authorList>
            <person name="Akiba N."/>
            <person name="Aono T."/>
            <person name="Toyazaki H."/>
            <person name="Sato S."/>
            <person name="Oyaizu H."/>
        </authorList>
    </citation>
    <scope>NUCLEOTIDE SEQUENCE [LARGE SCALE GENOMIC DNA]</scope>
    <source>
        <strain evidence="3">ATCC 43989 / DSM 5975 / JCM 20966 / LMG 6465 / NBRC 14845 / NCIMB 13405 / ORS 571</strain>
    </source>
</reference>
<accession>A8IC03</accession>
<reference evidence="3" key="2">
    <citation type="submission" date="2007-04" db="EMBL/GenBank/DDBJ databases">
        <title>Complete genome sequence of the nitrogen-fixing bacterium Azorhizobium caulinodans ORS571.</title>
        <authorList>
            <person name="Lee K.B."/>
            <person name="Backer P.D."/>
            <person name="Aono T."/>
            <person name="Liu C.T."/>
            <person name="Suzuki S."/>
            <person name="Suzuki T."/>
            <person name="Kaneko T."/>
            <person name="Yamada M."/>
            <person name="Tabata S."/>
            <person name="Kupfer D.M."/>
            <person name="Najar F.Z."/>
            <person name="Wiley G.B."/>
            <person name="Roe B."/>
            <person name="Binnewies T."/>
            <person name="Ussery D."/>
            <person name="Vereecke D."/>
            <person name="Gevers D."/>
            <person name="Holsters M."/>
            <person name="Oyaizu H."/>
        </authorList>
    </citation>
    <scope>NUCLEOTIDE SEQUENCE [LARGE SCALE GENOMIC DNA]</scope>
    <source>
        <strain evidence="3">ATCC 43989 / DSM 5975 / JCM 20966 / LMG 6465 / NBRC 14845 / NCIMB 13405 / ORS 571</strain>
    </source>
</reference>
<dbReference type="AlphaFoldDB" id="A8IC03"/>
<dbReference type="RefSeq" id="WP_012171667.1">
    <property type="nucleotide sequence ID" value="NC_009937.1"/>
</dbReference>
<gene>
    <name evidence="2" type="ordered locus">AZC_3143</name>
</gene>
<protein>
    <recommendedName>
        <fullName evidence="4">DUF1963 domain-containing protein</fullName>
    </recommendedName>
</protein>
<evidence type="ECO:0000313" key="2">
    <source>
        <dbReference type="EMBL" id="BAF89141.1"/>
    </source>
</evidence>
<evidence type="ECO:0008006" key="4">
    <source>
        <dbReference type="Google" id="ProtNLM"/>
    </source>
</evidence>
<reference evidence="2 3" key="1">
    <citation type="journal article" date="2007" name="Appl. Environ. Microbiol.">
        <title>Rhizobial factors required for stem nodule maturation and maintenance in Sesbania rostrata-Azorhizobium caulinodans ORS571 symbiosis.</title>
        <authorList>
            <person name="Suzuki S."/>
            <person name="Aono T."/>
            <person name="Lee KB."/>
            <person name="Suzuki T."/>
            <person name="Liu CT."/>
            <person name="Miwa H."/>
            <person name="Wakao S."/>
            <person name="Iki T."/>
            <person name="Oyaizu H."/>
        </authorList>
    </citation>
    <scope>NUCLEOTIDE SEQUENCE [LARGE SCALE GENOMIC DNA]</scope>
    <source>
        <strain evidence="3">ATCC 43989 / DSM 5975 / JCM 20966 / LMG 6465 / NBRC 14845 / NCIMB 13405 / ORS 571</strain>
    </source>
</reference>
<reference evidence="2 3" key="4">
    <citation type="journal article" date="2009" name="Appl. Environ. Microbiol.">
        <title>Comparative genome-wide transcriptional profiling of Azorhizobium caulinodans ORS571 grown under free-living and symbiotic conditions.</title>
        <authorList>
            <person name="Tsukada S."/>
            <person name="Aono T."/>
            <person name="Akiba N."/>
            <person name="Lee KB."/>
            <person name="Liu CT."/>
            <person name="Toyazaki H."/>
            <person name="Oyaizu H."/>
        </authorList>
    </citation>
    <scope>NUCLEOTIDE SEQUENCE [LARGE SCALE GENOMIC DNA]</scope>
    <source>
        <strain evidence="3">ATCC 43989 / DSM 5975 / JCM 20966 / LMG 6465 / NBRC 14845 / NCIMB 13405 / ORS 571</strain>
    </source>
</reference>
<evidence type="ECO:0000313" key="3">
    <source>
        <dbReference type="Proteomes" id="UP000000270"/>
    </source>
</evidence>
<name>A8IC03_AZOC5</name>
<evidence type="ECO:0000256" key="1">
    <source>
        <dbReference type="SAM" id="MobiDB-lite"/>
    </source>
</evidence>
<dbReference type="EMBL" id="AP009384">
    <property type="protein sequence ID" value="BAF89141.1"/>
    <property type="molecule type" value="Genomic_DNA"/>
</dbReference>
<reference evidence="2 3" key="3">
    <citation type="journal article" date="2008" name="BMC Genomics">
        <title>The genome of the versatile nitrogen fixer Azorhizobium caulinodans ORS571.</title>
        <authorList>
            <person name="Lee KB."/>
            <person name="Backer P.D."/>
            <person name="Aono T."/>
            <person name="Liu CT."/>
            <person name="Suzuki S."/>
            <person name="Suzuki T."/>
            <person name="Kaneko T."/>
            <person name="Yamada M."/>
            <person name="Tabata S."/>
            <person name="Kupfer D.M."/>
            <person name="Najar F.Z."/>
            <person name="Wiley G.B."/>
            <person name="Roe B."/>
            <person name="Binnewies T.T."/>
            <person name="Ussery D.W."/>
            <person name="D'Haeze W."/>
            <person name="Herder J.D."/>
            <person name="Gevers D."/>
            <person name="Vereecke D."/>
            <person name="Holsters M."/>
            <person name="Oyaizu H."/>
        </authorList>
    </citation>
    <scope>NUCLEOTIDE SEQUENCE [LARGE SCALE GENOMIC DNA]</scope>
    <source>
        <strain evidence="3">ATCC 43989 / DSM 5975 / JCM 20966 / LMG 6465 / NBRC 14845 / NCIMB 13405 / ORS 571</strain>
    </source>
</reference>
<feature type="region of interest" description="Disordered" evidence="1">
    <location>
        <begin position="199"/>
        <end position="219"/>
    </location>
</feature>
<sequence>MQAYDVLLEDWRAGVPAPDGQGWCFGLPPGLRPEQWPLDPHTGVPMMHGFTLLLPEDYRVHGPDLVAVSFFATAPDGFDGSPMDGPEGMAEAVTAEAPPSDPALRPYWDRAQRSHPRLTRIEDILGCAFAAILLTAEEFAGPPCRPPAPVDSPLAAGAPALDWLSRGSAAAYEAFNARLAPPVAADDPFLIHRPIRWQPRASDPNAGKPPRESWDGTPPDGGYESHFYWLDGKLKVENWREHDWAAGHAPMHIGGTMRPVQAIPEFSPYYIEFEEDFGGYNFGGGNAQLDFKEMKFDWACG</sequence>
<organism evidence="2 3">
    <name type="scientific">Azorhizobium caulinodans (strain ATCC 43989 / DSM 5975 / JCM 20966 / LMG 6465 / NBRC 14845 / NCIMB 13405 / ORS 571)</name>
    <dbReference type="NCBI Taxonomy" id="438753"/>
    <lineage>
        <taxon>Bacteria</taxon>
        <taxon>Pseudomonadati</taxon>
        <taxon>Pseudomonadota</taxon>
        <taxon>Alphaproteobacteria</taxon>
        <taxon>Hyphomicrobiales</taxon>
        <taxon>Xanthobacteraceae</taxon>
        <taxon>Azorhizobium</taxon>
    </lineage>
</organism>
<dbReference type="Proteomes" id="UP000000270">
    <property type="component" value="Chromosome"/>
</dbReference>
<dbReference type="KEGG" id="azc:AZC_3143"/>
<reference evidence="2 3" key="6">
    <citation type="journal article" date="2011" name="Appl. Environ. Microbiol.">
        <title>Involvement of the azorhizobial chromosome partition gene (parA) in the onset of bacteroid differentiation during Sesbania rostrata stem nodule development.</title>
        <authorList>
            <person name="Liu CT."/>
            <person name="Lee KB."/>
            <person name="Wang YS."/>
            <person name="Peng MH."/>
            <person name="Lee KT."/>
            <person name="Suzuki S."/>
            <person name="Suzuki T."/>
            <person name="Oyaizu H."/>
        </authorList>
    </citation>
    <scope>NUCLEOTIDE SEQUENCE [LARGE SCALE GENOMIC DNA]</scope>
    <source>
        <strain evidence="3">ATCC 43989 / DSM 5975 / JCM 20966 / LMG 6465 / NBRC 14845 / NCIMB 13405 / ORS 571</strain>
    </source>
</reference>
<keyword evidence="3" id="KW-1185">Reference proteome</keyword>